<gene>
    <name evidence="6" type="ORF">FDG2_3360</name>
</gene>
<dbReference type="EMBL" id="FLUV01001406">
    <property type="protein sequence ID" value="SBW22958.1"/>
    <property type="molecule type" value="Genomic_DNA"/>
</dbReference>
<keyword evidence="7" id="KW-1185">Reference proteome</keyword>
<dbReference type="InterPro" id="IPR036661">
    <property type="entry name" value="Luciferase-like_sf"/>
</dbReference>
<evidence type="ECO:0000256" key="2">
    <source>
        <dbReference type="ARBA" id="ARBA00022643"/>
    </source>
</evidence>
<keyword evidence="2" id="KW-0288">FMN</keyword>
<evidence type="ECO:0000313" key="6">
    <source>
        <dbReference type="EMBL" id="SBW22958.1"/>
    </source>
</evidence>
<dbReference type="Pfam" id="PF00296">
    <property type="entry name" value="Bac_luciferase"/>
    <property type="match status" value="1"/>
</dbReference>
<keyword evidence="1" id="KW-0285">Flavoprotein</keyword>
<evidence type="ECO:0000313" key="7">
    <source>
        <dbReference type="Proteomes" id="UP000199013"/>
    </source>
</evidence>
<dbReference type="GO" id="GO:0008726">
    <property type="term" value="F:alkanesulfonate monooxygenase activity"/>
    <property type="evidence" value="ECO:0007669"/>
    <property type="project" value="UniProtKB-EC"/>
</dbReference>
<keyword evidence="3 6" id="KW-0560">Oxidoreductase</keyword>
<evidence type="ECO:0000259" key="5">
    <source>
        <dbReference type="Pfam" id="PF00296"/>
    </source>
</evidence>
<dbReference type="SUPFAM" id="SSF51679">
    <property type="entry name" value="Bacterial luciferase-like"/>
    <property type="match status" value="1"/>
</dbReference>
<evidence type="ECO:0000256" key="3">
    <source>
        <dbReference type="ARBA" id="ARBA00023002"/>
    </source>
</evidence>
<dbReference type="PANTHER" id="PTHR42847">
    <property type="entry name" value="ALKANESULFONATE MONOOXYGENASE"/>
    <property type="match status" value="1"/>
</dbReference>
<dbReference type="Proteomes" id="UP000199013">
    <property type="component" value="Unassembled WGS sequence"/>
</dbReference>
<dbReference type="EC" id="1.14.14.5" evidence="6"/>
<keyword evidence="4 6" id="KW-0503">Monooxygenase</keyword>
<proteinExistence type="predicted"/>
<reference evidence="7" key="1">
    <citation type="submission" date="2016-02" db="EMBL/GenBank/DDBJ databases">
        <authorList>
            <person name="Wibberg D."/>
        </authorList>
    </citation>
    <scope>NUCLEOTIDE SEQUENCE [LARGE SCALE GENOMIC DNA]</scope>
</reference>
<protein>
    <submittedName>
        <fullName evidence="6">Alkanesulfonate monooxygenase</fullName>
        <ecNumber evidence="6">1.14.14.5</ecNumber>
    </submittedName>
</protein>
<dbReference type="CDD" id="cd01094">
    <property type="entry name" value="Alkanesulfonate_monoxygenase"/>
    <property type="match status" value="1"/>
</dbReference>
<dbReference type="AlphaFoldDB" id="A0A1C3NZN9"/>
<dbReference type="Gene3D" id="3.20.20.30">
    <property type="entry name" value="Luciferase-like domain"/>
    <property type="match status" value="1"/>
</dbReference>
<dbReference type="PANTHER" id="PTHR42847:SF4">
    <property type="entry name" value="ALKANESULFONATE MONOOXYGENASE-RELATED"/>
    <property type="match status" value="1"/>
</dbReference>
<feature type="domain" description="Luciferase-like" evidence="5">
    <location>
        <begin position="16"/>
        <end position="319"/>
    </location>
</feature>
<accession>A0A1C3NZN9</accession>
<evidence type="ECO:0000256" key="1">
    <source>
        <dbReference type="ARBA" id="ARBA00022630"/>
    </source>
</evidence>
<dbReference type="InterPro" id="IPR050172">
    <property type="entry name" value="SsuD_RutA_monooxygenase"/>
</dbReference>
<sequence>MIEFNWSLPMFDDDAGEPGTPPRRATLPYLTSIARSAQDVGFHALLLGAGYGQQVEAFTTAAALLQHADRIRALVAVRPGFYHPAIAAKLAATVDQHSGGRLLLNVVTGGVPSDLAKYGDRLPHDERYDRTREFLEVFTRLTAGTGPIDHDGRYFACEKAELDYGLVGHPHGRIYFGGLSEPAREVAAEHADTFLMWGFPAAEVSDIVEDMRRRALRHDRKLRFGVRINVIARATSEEAWAKAESLLVAAGGDPMCTVRQETDSMAQQRMFALGADGPDRNGAFWSGLSKLRVGSGTALVGSYREVADGLRRYVEAGVDAFILAAAPHLEECLRVGEQVLPALS</sequence>
<dbReference type="InterPro" id="IPR011251">
    <property type="entry name" value="Luciferase-like_dom"/>
</dbReference>
<dbReference type="GO" id="GO:0046306">
    <property type="term" value="P:alkanesulfonate catabolic process"/>
    <property type="evidence" value="ECO:0007669"/>
    <property type="project" value="TreeGrafter"/>
</dbReference>
<evidence type="ECO:0000256" key="4">
    <source>
        <dbReference type="ARBA" id="ARBA00023033"/>
    </source>
</evidence>
<organism evidence="6 7">
    <name type="scientific">Candidatus Protofrankia californiensis</name>
    <dbReference type="NCBI Taxonomy" id="1839754"/>
    <lineage>
        <taxon>Bacteria</taxon>
        <taxon>Bacillati</taxon>
        <taxon>Actinomycetota</taxon>
        <taxon>Actinomycetes</taxon>
        <taxon>Frankiales</taxon>
        <taxon>Frankiaceae</taxon>
        <taxon>Protofrankia</taxon>
    </lineage>
</organism>
<name>A0A1C3NZN9_9ACTN</name>